<evidence type="ECO:0000313" key="2">
    <source>
        <dbReference type="Proteomes" id="UP000234329"/>
    </source>
</evidence>
<comment type="caution">
    <text evidence="1">The sequence shown here is derived from an EMBL/GenBank/DDBJ whole genome shotgun (WGS) entry which is preliminary data.</text>
</comment>
<gene>
    <name evidence="1" type="ORF">B1757_00015</name>
</gene>
<dbReference type="OrthoDB" id="9796786at2"/>
<dbReference type="RefSeq" id="WP_101536371.1">
    <property type="nucleotide sequence ID" value="NZ_MXAV01000001.1"/>
</dbReference>
<sequence length="126" mass="14225">MEIRPIKTETDYEATLKEIEGLMAAAGGSPEGDRLDVLVTLVEAYERDHYPMDFPDPVEAIKFRMEQQGLTVDDLVPVIGRKNRVYEILARKRPLTLRMIEGLHETFAIPAESLLKHSTHRGSHAA</sequence>
<dbReference type="GO" id="GO:0006355">
    <property type="term" value="P:regulation of DNA-templated transcription"/>
    <property type="evidence" value="ECO:0007669"/>
    <property type="project" value="InterPro"/>
</dbReference>
<proteinExistence type="predicted"/>
<evidence type="ECO:0000313" key="1">
    <source>
        <dbReference type="EMBL" id="PKY12252.1"/>
    </source>
</evidence>
<dbReference type="EMBL" id="MXAV01000001">
    <property type="protein sequence ID" value="PKY12252.1"/>
    <property type="molecule type" value="Genomic_DNA"/>
</dbReference>
<dbReference type="PANTHER" id="PTHR40455">
    <property type="entry name" value="ANTITOXIN HIGA"/>
    <property type="match status" value="1"/>
</dbReference>
<organism evidence="1 2">
    <name type="scientific">Acidithiobacillus marinus</name>
    <dbReference type="NCBI Taxonomy" id="187490"/>
    <lineage>
        <taxon>Bacteria</taxon>
        <taxon>Pseudomonadati</taxon>
        <taxon>Pseudomonadota</taxon>
        <taxon>Acidithiobacillia</taxon>
        <taxon>Acidithiobacillales</taxon>
        <taxon>Acidithiobacillaceae</taxon>
        <taxon>Acidithiobacillus</taxon>
    </lineage>
</organism>
<dbReference type="Proteomes" id="UP000234329">
    <property type="component" value="Unassembled WGS sequence"/>
</dbReference>
<dbReference type="InterPro" id="IPR039060">
    <property type="entry name" value="Antitox_HigA"/>
</dbReference>
<dbReference type="AlphaFoldDB" id="A0A2I1DQV6"/>
<dbReference type="GO" id="GO:0001046">
    <property type="term" value="F:core promoter sequence-specific DNA binding"/>
    <property type="evidence" value="ECO:0007669"/>
    <property type="project" value="TreeGrafter"/>
</dbReference>
<dbReference type="PANTHER" id="PTHR40455:SF1">
    <property type="entry name" value="ANTITOXIN HIGA"/>
    <property type="match status" value="1"/>
</dbReference>
<keyword evidence="2" id="KW-1185">Reference proteome</keyword>
<reference evidence="1 2" key="1">
    <citation type="submission" date="2017-03" db="EMBL/GenBank/DDBJ databases">
        <title>Draft genime sequence of the acidophilic sulfur-oxidizing bacterium Acidithiobacillus sp. SH, isolated from seawater.</title>
        <authorList>
            <person name="Sharmin S."/>
            <person name="Tokuhisa M."/>
            <person name="Kanao T."/>
            <person name="Kamimura K."/>
        </authorList>
    </citation>
    <scope>NUCLEOTIDE SEQUENCE [LARGE SCALE GENOMIC DNA]</scope>
    <source>
        <strain evidence="1 2">SH</strain>
    </source>
</reference>
<accession>A0A2I1DQV6</accession>
<name>A0A2I1DQV6_9PROT</name>
<dbReference type="InParanoid" id="A0A2I1DQV6"/>
<protein>
    <submittedName>
        <fullName evidence="1">Transcriptional regulator</fullName>
    </submittedName>
</protein>